<gene>
    <name evidence="1" type="ORF">BpHYR1_049949</name>
</gene>
<dbReference type="AlphaFoldDB" id="A0A3M7P7T5"/>
<keyword evidence="2" id="KW-1185">Reference proteome</keyword>
<organism evidence="1 2">
    <name type="scientific">Brachionus plicatilis</name>
    <name type="common">Marine rotifer</name>
    <name type="synonym">Brachionus muelleri</name>
    <dbReference type="NCBI Taxonomy" id="10195"/>
    <lineage>
        <taxon>Eukaryota</taxon>
        <taxon>Metazoa</taxon>
        <taxon>Spiralia</taxon>
        <taxon>Gnathifera</taxon>
        <taxon>Rotifera</taxon>
        <taxon>Eurotatoria</taxon>
        <taxon>Monogononta</taxon>
        <taxon>Pseudotrocha</taxon>
        <taxon>Ploima</taxon>
        <taxon>Brachionidae</taxon>
        <taxon>Brachionus</taxon>
    </lineage>
</organism>
<reference evidence="1 2" key="1">
    <citation type="journal article" date="2018" name="Sci. Rep.">
        <title>Genomic signatures of local adaptation to the degree of environmental predictability in rotifers.</title>
        <authorList>
            <person name="Franch-Gras L."/>
            <person name="Hahn C."/>
            <person name="Garcia-Roger E.M."/>
            <person name="Carmona M.J."/>
            <person name="Serra M."/>
            <person name="Gomez A."/>
        </authorList>
    </citation>
    <scope>NUCLEOTIDE SEQUENCE [LARGE SCALE GENOMIC DNA]</scope>
    <source>
        <strain evidence="1">HYR1</strain>
    </source>
</reference>
<name>A0A3M7P7T5_BRAPC</name>
<evidence type="ECO:0000313" key="2">
    <source>
        <dbReference type="Proteomes" id="UP000276133"/>
    </source>
</evidence>
<proteinExistence type="predicted"/>
<protein>
    <submittedName>
        <fullName evidence="1">Uncharacterized protein</fullName>
    </submittedName>
</protein>
<dbReference type="EMBL" id="REGN01012794">
    <property type="protein sequence ID" value="RMZ94807.1"/>
    <property type="molecule type" value="Genomic_DNA"/>
</dbReference>
<evidence type="ECO:0000313" key="1">
    <source>
        <dbReference type="EMBL" id="RMZ94807.1"/>
    </source>
</evidence>
<sequence>MTMTIYVVLNKKGSKKETIFGLFISKEKEIRLYIKNLYILGLSNAYRFSLARTCRKIKLTYHLNLVFGL</sequence>
<dbReference type="Proteomes" id="UP000276133">
    <property type="component" value="Unassembled WGS sequence"/>
</dbReference>
<comment type="caution">
    <text evidence="1">The sequence shown here is derived from an EMBL/GenBank/DDBJ whole genome shotgun (WGS) entry which is preliminary data.</text>
</comment>
<accession>A0A3M7P7T5</accession>